<keyword evidence="6 10" id="KW-1133">Transmembrane helix</keyword>
<evidence type="ECO:0000256" key="4">
    <source>
        <dbReference type="ARBA" id="ARBA00022692"/>
    </source>
</evidence>
<dbReference type="AlphaFoldDB" id="A0A3G2LEM7"/>
<evidence type="ECO:0000256" key="6">
    <source>
        <dbReference type="ARBA" id="ARBA00022989"/>
    </source>
</evidence>
<feature type="transmembrane region" description="Helical" evidence="10">
    <location>
        <begin position="36"/>
        <end position="54"/>
    </location>
</feature>
<evidence type="ECO:0000256" key="8">
    <source>
        <dbReference type="ARBA" id="ARBA00023170"/>
    </source>
</evidence>
<keyword evidence="7 10" id="KW-0472">Membrane</keyword>
<comment type="caution">
    <text evidence="10">Lacks conserved residue(s) required for the propagation of feature annotation.</text>
</comment>
<proteinExistence type="evidence at transcript level"/>
<organism evidence="11">
    <name type="scientific">Bactrocera minax</name>
    <name type="common">Chinese citrus fly</name>
    <dbReference type="NCBI Taxonomy" id="104690"/>
    <lineage>
        <taxon>Eukaryota</taxon>
        <taxon>Metazoa</taxon>
        <taxon>Ecdysozoa</taxon>
        <taxon>Arthropoda</taxon>
        <taxon>Hexapoda</taxon>
        <taxon>Insecta</taxon>
        <taxon>Pterygota</taxon>
        <taxon>Neoptera</taxon>
        <taxon>Endopterygota</taxon>
        <taxon>Diptera</taxon>
        <taxon>Brachycera</taxon>
        <taxon>Muscomorpha</taxon>
        <taxon>Tephritoidea</taxon>
        <taxon>Tephritidae</taxon>
        <taxon>Bactrocera</taxon>
        <taxon>Tetradacus</taxon>
    </lineage>
</organism>
<gene>
    <name evidence="11" type="primary">OR5-2</name>
</gene>
<keyword evidence="5 10" id="KW-0552">Olfaction</keyword>
<comment type="subcellular location">
    <subcellularLocation>
        <location evidence="1 10">Cell membrane</location>
        <topology evidence="1 10">Multi-pass membrane protein</topology>
    </subcellularLocation>
</comment>
<dbReference type="GO" id="GO:0004984">
    <property type="term" value="F:olfactory receptor activity"/>
    <property type="evidence" value="ECO:0007669"/>
    <property type="project" value="InterPro"/>
</dbReference>
<accession>A0A3G2LEM7</accession>
<evidence type="ECO:0000256" key="2">
    <source>
        <dbReference type="ARBA" id="ARBA00022475"/>
    </source>
</evidence>
<dbReference type="PANTHER" id="PTHR21137:SF35">
    <property type="entry name" value="ODORANT RECEPTOR 19A-RELATED"/>
    <property type="match status" value="1"/>
</dbReference>
<dbReference type="GO" id="GO:0005549">
    <property type="term" value="F:odorant binding"/>
    <property type="evidence" value="ECO:0007669"/>
    <property type="project" value="InterPro"/>
</dbReference>
<evidence type="ECO:0000313" key="11">
    <source>
        <dbReference type="EMBL" id="AYN70698.1"/>
    </source>
</evidence>
<evidence type="ECO:0000256" key="3">
    <source>
        <dbReference type="ARBA" id="ARBA00022606"/>
    </source>
</evidence>
<feature type="transmembrane region" description="Helical" evidence="10">
    <location>
        <begin position="265"/>
        <end position="289"/>
    </location>
</feature>
<evidence type="ECO:0000256" key="5">
    <source>
        <dbReference type="ARBA" id="ARBA00022725"/>
    </source>
</evidence>
<dbReference type="GO" id="GO:0005886">
    <property type="term" value="C:plasma membrane"/>
    <property type="evidence" value="ECO:0007669"/>
    <property type="project" value="UniProtKB-SubCell"/>
</dbReference>
<keyword evidence="4 10" id="KW-0812">Transmembrane</keyword>
<evidence type="ECO:0000256" key="7">
    <source>
        <dbReference type="ARBA" id="ARBA00023136"/>
    </source>
</evidence>
<comment type="similarity">
    <text evidence="10">Belongs to the insect chemoreceptor superfamily. Heteromeric odorant receptor channel (TC 1.A.69) family.</text>
</comment>
<feature type="transmembrane region" description="Helical" evidence="10">
    <location>
        <begin position="131"/>
        <end position="156"/>
    </location>
</feature>
<dbReference type="GO" id="GO:0007165">
    <property type="term" value="P:signal transduction"/>
    <property type="evidence" value="ECO:0007669"/>
    <property type="project" value="UniProtKB-KW"/>
</dbReference>
<sequence length="390" mass="44601">MPATETTISGVSVFHFHDVTLQYLGLMPPTKKLYRYLYYVYSLVLNIIITVGYPTHLMIGLIKSENKSDVFKNMSINFTCSACSIKIFAFWWRLAEVQKIYAIISKLDKHIVRSTDYELYKIYALRRAQHVLYFILVIGLGAAISSEVATIIGGFLGEWRLMYPAYFPFDIERSLWGYPIAHIYQCFGVTAQIFQNLINDTLPPMALAMLAGHVRLLNVRVARIGHDTSVVSVRKQACNTEFLLCVEDYKALLEFRVAIQRLCSLGTFVQILVTAINMGVVIFYLIFFVNGIFTYIYYVVFLIAMPLEIFPLCYYGTSVQMEFEELTYGIFSCNWMDQNAAFKKNLRIFAEQSLRTQIVIAGGMFAVNLDTFFGTLKGAYSLFTVVVQMK</sequence>
<name>A0A3G2LEM7_9MUSC</name>
<evidence type="ECO:0000256" key="1">
    <source>
        <dbReference type="ARBA" id="ARBA00004651"/>
    </source>
</evidence>
<dbReference type="PANTHER" id="PTHR21137">
    <property type="entry name" value="ODORANT RECEPTOR"/>
    <property type="match status" value="1"/>
</dbReference>
<feature type="transmembrane region" description="Helical" evidence="10">
    <location>
        <begin position="74"/>
        <end position="92"/>
    </location>
</feature>
<keyword evidence="3 10" id="KW-0716">Sensory transduction</keyword>
<evidence type="ECO:0000256" key="9">
    <source>
        <dbReference type="ARBA" id="ARBA00023224"/>
    </source>
</evidence>
<keyword evidence="9 10" id="KW-0807">Transducer</keyword>
<dbReference type="Pfam" id="PF02949">
    <property type="entry name" value="7tm_6"/>
    <property type="match status" value="1"/>
</dbReference>
<keyword evidence="8 10" id="KW-0675">Receptor</keyword>
<protein>
    <recommendedName>
        <fullName evidence="10">Odorant receptor</fullName>
    </recommendedName>
</protein>
<feature type="transmembrane region" description="Helical" evidence="10">
    <location>
        <begin position="295"/>
        <end position="315"/>
    </location>
</feature>
<dbReference type="EMBL" id="MH937283">
    <property type="protein sequence ID" value="AYN70698.1"/>
    <property type="molecule type" value="mRNA"/>
</dbReference>
<evidence type="ECO:0000256" key="10">
    <source>
        <dbReference type="RuleBase" id="RU351113"/>
    </source>
</evidence>
<reference evidence="11" key="1">
    <citation type="submission" date="2018-09" db="EMBL/GenBank/DDBJ databases">
        <title>Identification and expression analysis of chemosensory genes in citrus fruit fly Bactrocera minax.</title>
        <authorList>
            <person name="Lu Y."/>
            <person name="Yu T."/>
            <person name="Cheng J."/>
        </authorList>
    </citation>
    <scope>NUCLEOTIDE SEQUENCE</scope>
    <source>
        <strain evidence="11">Bmi007381</strain>
    </source>
</reference>
<dbReference type="InterPro" id="IPR004117">
    <property type="entry name" value="7tm6_olfct_rcpt"/>
</dbReference>
<keyword evidence="2" id="KW-1003">Cell membrane</keyword>